<comment type="caution">
    <text evidence="2">The sequence shown here is derived from an EMBL/GenBank/DDBJ whole genome shotgun (WGS) entry which is preliminary data.</text>
</comment>
<organism evidence="2 3">
    <name type="scientific">Suillus subaureus</name>
    <dbReference type="NCBI Taxonomy" id="48587"/>
    <lineage>
        <taxon>Eukaryota</taxon>
        <taxon>Fungi</taxon>
        <taxon>Dikarya</taxon>
        <taxon>Basidiomycota</taxon>
        <taxon>Agaricomycotina</taxon>
        <taxon>Agaricomycetes</taxon>
        <taxon>Agaricomycetidae</taxon>
        <taxon>Boletales</taxon>
        <taxon>Suillineae</taxon>
        <taxon>Suillaceae</taxon>
        <taxon>Suillus</taxon>
    </lineage>
</organism>
<evidence type="ECO:0000313" key="3">
    <source>
        <dbReference type="Proteomes" id="UP000807769"/>
    </source>
</evidence>
<proteinExistence type="predicted"/>
<reference evidence="2" key="1">
    <citation type="journal article" date="2020" name="New Phytol.">
        <title>Comparative genomics reveals dynamic genome evolution in host specialist ectomycorrhizal fungi.</title>
        <authorList>
            <person name="Lofgren L.A."/>
            <person name="Nguyen N.H."/>
            <person name="Vilgalys R."/>
            <person name="Ruytinx J."/>
            <person name="Liao H.L."/>
            <person name="Branco S."/>
            <person name="Kuo A."/>
            <person name="LaButti K."/>
            <person name="Lipzen A."/>
            <person name="Andreopoulos W."/>
            <person name="Pangilinan J."/>
            <person name="Riley R."/>
            <person name="Hundley H."/>
            <person name="Na H."/>
            <person name="Barry K."/>
            <person name="Grigoriev I.V."/>
            <person name="Stajich J.E."/>
            <person name="Kennedy P.G."/>
        </authorList>
    </citation>
    <scope>NUCLEOTIDE SEQUENCE</scope>
    <source>
        <strain evidence="2">MN1</strain>
    </source>
</reference>
<dbReference type="Proteomes" id="UP000807769">
    <property type="component" value="Unassembled WGS sequence"/>
</dbReference>
<accession>A0A9P7EJ55</accession>
<evidence type="ECO:0000313" key="2">
    <source>
        <dbReference type="EMBL" id="KAG1822783.1"/>
    </source>
</evidence>
<dbReference type="GeneID" id="64633525"/>
<dbReference type="AlphaFoldDB" id="A0A9P7EJ55"/>
<dbReference type="RefSeq" id="XP_041197189.1">
    <property type="nucleotide sequence ID" value="XM_041339509.1"/>
</dbReference>
<sequence length="367" mass="40784">MPHNKTMSHCSQGLSQCHLKVILSKEARALLTSQHRQKSKGFKTALNDAWLHIDETVKTIASSHHKSIQCVTNDLYMGHGGLRFKHLKLNAWNAFCWKKNQEAKDDNAPEKDEKDHLVEEYEENKLLKSKGIRISMKSKINDVTQTLKAIENKLNSLKCRTSTETILYTVWGSTNIPLCGIIFATEGVNDFMALVMNIDDQHLVSKMEGFAIQGIEVSTSLPELQMLHDMWKNKLISWRLLNKDEYQWLLQEHNKKVDTGEIVESSHWPCSDKGKKCVQLAEEPSIPRHKKVYKSLDTIESSDEEVNAPHTGTSAPSPSSVQPSVSTSAPLPSPSSVQPSMSTLAPLSLSPSASTLAPSTATASAST</sequence>
<feature type="compositionally biased region" description="Low complexity" evidence="1">
    <location>
        <begin position="339"/>
        <end position="367"/>
    </location>
</feature>
<dbReference type="EMBL" id="JABBWG010000005">
    <property type="protein sequence ID" value="KAG1822783.1"/>
    <property type="molecule type" value="Genomic_DNA"/>
</dbReference>
<feature type="compositionally biased region" description="Low complexity" evidence="1">
    <location>
        <begin position="313"/>
        <end position="330"/>
    </location>
</feature>
<evidence type="ECO:0000256" key="1">
    <source>
        <dbReference type="SAM" id="MobiDB-lite"/>
    </source>
</evidence>
<protein>
    <submittedName>
        <fullName evidence="2">Uncharacterized protein</fullName>
    </submittedName>
</protein>
<gene>
    <name evidence="2" type="ORF">BJ212DRAFT_1477195</name>
</gene>
<feature type="region of interest" description="Disordered" evidence="1">
    <location>
        <begin position="301"/>
        <end position="367"/>
    </location>
</feature>
<keyword evidence="3" id="KW-1185">Reference proteome</keyword>
<dbReference type="OrthoDB" id="2657487at2759"/>
<name>A0A9P7EJ55_9AGAM</name>